<dbReference type="GO" id="GO:0006355">
    <property type="term" value="P:regulation of DNA-templated transcription"/>
    <property type="evidence" value="ECO:0007669"/>
    <property type="project" value="InterPro"/>
</dbReference>
<evidence type="ECO:0000313" key="3">
    <source>
        <dbReference type="EMBL" id="CAB4137510.1"/>
    </source>
</evidence>
<dbReference type="InterPro" id="IPR001867">
    <property type="entry name" value="OmpR/PhoB-type_DNA-bd"/>
</dbReference>
<dbReference type="GO" id="GO:0000160">
    <property type="term" value="P:phosphorelay signal transduction system"/>
    <property type="evidence" value="ECO:0007669"/>
    <property type="project" value="InterPro"/>
</dbReference>
<accession>A0A6J5LXL3</accession>
<evidence type="ECO:0000256" key="1">
    <source>
        <dbReference type="ARBA" id="ARBA00023125"/>
    </source>
</evidence>
<dbReference type="SUPFAM" id="SSF46894">
    <property type="entry name" value="C-terminal effector domain of the bipartite response regulators"/>
    <property type="match status" value="1"/>
</dbReference>
<dbReference type="Pfam" id="PF00486">
    <property type="entry name" value="Trans_reg_C"/>
    <property type="match status" value="1"/>
</dbReference>
<protein>
    <submittedName>
        <fullName evidence="3">OmpR/PhoB-type DNA-binding domain containing protein</fullName>
    </submittedName>
</protein>
<gene>
    <name evidence="3" type="ORF">UFOVP318_37</name>
</gene>
<name>A0A6J5LXL3_9CAUD</name>
<proteinExistence type="predicted"/>
<dbReference type="SMART" id="SM00862">
    <property type="entry name" value="Trans_reg_C"/>
    <property type="match status" value="1"/>
</dbReference>
<dbReference type="InterPro" id="IPR036388">
    <property type="entry name" value="WH-like_DNA-bd_sf"/>
</dbReference>
<organism evidence="3">
    <name type="scientific">uncultured Caudovirales phage</name>
    <dbReference type="NCBI Taxonomy" id="2100421"/>
    <lineage>
        <taxon>Viruses</taxon>
        <taxon>Duplodnaviria</taxon>
        <taxon>Heunggongvirae</taxon>
        <taxon>Uroviricota</taxon>
        <taxon>Caudoviricetes</taxon>
        <taxon>Peduoviridae</taxon>
        <taxon>Maltschvirus</taxon>
        <taxon>Maltschvirus maltsch</taxon>
    </lineage>
</organism>
<evidence type="ECO:0000259" key="2">
    <source>
        <dbReference type="PROSITE" id="PS51755"/>
    </source>
</evidence>
<dbReference type="Gene3D" id="1.10.10.10">
    <property type="entry name" value="Winged helix-like DNA-binding domain superfamily/Winged helix DNA-binding domain"/>
    <property type="match status" value="1"/>
</dbReference>
<feature type="domain" description="OmpR/PhoB-type" evidence="2">
    <location>
        <begin position="1"/>
        <end position="82"/>
    </location>
</feature>
<dbReference type="PROSITE" id="PS51755">
    <property type="entry name" value="OMPR_PHOB"/>
    <property type="match status" value="1"/>
</dbReference>
<reference evidence="3" key="1">
    <citation type="submission" date="2020-04" db="EMBL/GenBank/DDBJ databases">
        <authorList>
            <person name="Chiriac C."/>
            <person name="Salcher M."/>
            <person name="Ghai R."/>
            <person name="Kavagutti S V."/>
        </authorList>
    </citation>
    <scope>NUCLEOTIDE SEQUENCE</scope>
</reference>
<dbReference type="GO" id="GO:0003677">
    <property type="term" value="F:DNA binding"/>
    <property type="evidence" value="ECO:0007669"/>
    <property type="project" value="UniProtKB-KW"/>
</dbReference>
<keyword evidence="1 3" id="KW-0238">DNA-binding</keyword>
<sequence>MIDDKNKTIGGVQLSPKQYKLAKYIIERPNELITCEDIIDSIWGKDALVKKSIIYVHLSYIKRKIPNLPIRTRSGFGFIYEP</sequence>
<dbReference type="CDD" id="cd00383">
    <property type="entry name" value="trans_reg_C"/>
    <property type="match status" value="1"/>
</dbReference>
<dbReference type="InterPro" id="IPR016032">
    <property type="entry name" value="Sig_transdc_resp-reg_C-effctor"/>
</dbReference>
<dbReference type="EMBL" id="LR796337">
    <property type="protein sequence ID" value="CAB4137510.1"/>
    <property type="molecule type" value="Genomic_DNA"/>
</dbReference>